<sequence length="238" mass="25780">MFIYDGSPTVMEALPVLPDFPVQYGEGQETTSSKWKGKGKAVMPESEEVAADSEVFLDPEMVDWTRYEPPEGLRHSGDIESEMVTQVIRDSIDRVKDRIFEEAEKKAAAEAKQKREGKEKEGGDEGGPVGKQNEQANGSKENGSLLFEGSVQPDVPDQPPEKSGKGKGFPGSQLMNVFRKLNGNPENGESSSAGAAHQKMLMQSSQAKLTTHAERKSYVLGLISGSTSRASSVQACEV</sequence>
<comment type="caution">
    <text evidence="1">The sequence shown here is derived from an EMBL/GenBank/DDBJ whole genome shotgun (WGS) entry which is preliminary data.</text>
</comment>
<gene>
    <name evidence="1" type="ORF">O1611_g10143</name>
</gene>
<organism evidence="1 2">
    <name type="scientific">Lasiodiplodia mahajangana</name>
    <dbReference type="NCBI Taxonomy" id="1108764"/>
    <lineage>
        <taxon>Eukaryota</taxon>
        <taxon>Fungi</taxon>
        <taxon>Dikarya</taxon>
        <taxon>Ascomycota</taxon>
        <taxon>Pezizomycotina</taxon>
        <taxon>Dothideomycetes</taxon>
        <taxon>Dothideomycetes incertae sedis</taxon>
        <taxon>Botryosphaeriales</taxon>
        <taxon>Botryosphaeriaceae</taxon>
        <taxon>Lasiodiplodia</taxon>
    </lineage>
</organism>
<accession>A0ACC2J1I1</accession>
<protein>
    <submittedName>
        <fullName evidence="1">Uncharacterized protein</fullName>
    </submittedName>
</protein>
<evidence type="ECO:0000313" key="2">
    <source>
        <dbReference type="Proteomes" id="UP001153332"/>
    </source>
</evidence>
<keyword evidence="2" id="KW-1185">Reference proteome</keyword>
<name>A0ACC2J1I1_9PEZI</name>
<proteinExistence type="predicted"/>
<reference evidence="1" key="1">
    <citation type="submission" date="2022-12" db="EMBL/GenBank/DDBJ databases">
        <title>Genome Sequence of Lasiodiplodia mahajangana.</title>
        <authorList>
            <person name="Buettner E."/>
        </authorList>
    </citation>
    <scope>NUCLEOTIDE SEQUENCE</scope>
    <source>
        <strain evidence="1">VT137</strain>
    </source>
</reference>
<evidence type="ECO:0000313" key="1">
    <source>
        <dbReference type="EMBL" id="KAJ8121285.1"/>
    </source>
</evidence>
<dbReference type="Proteomes" id="UP001153332">
    <property type="component" value="Unassembled WGS sequence"/>
</dbReference>
<dbReference type="EMBL" id="JAPUUL010003858">
    <property type="protein sequence ID" value="KAJ8121285.1"/>
    <property type="molecule type" value="Genomic_DNA"/>
</dbReference>